<keyword evidence="2" id="KW-0812">Transmembrane</keyword>
<gene>
    <name evidence="3" type="ORF">ACHAWU_003198</name>
</gene>
<feature type="compositionally biased region" description="Basic and acidic residues" evidence="1">
    <location>
        <begin position="213"/>
        <end position="231"/>
    </location>
</feature>
<feature type="transmembrane region" description="Helical" evidence="2">
    <location>
        <begin position="32"/>
        <end position="51"/>
    </location>
</feature>
<comment type="caution">
    <text evidence="3">The sequence shown here is derived from an EMBL/GenBank/DDBJ whole genome shotgun (WGS) entry which is preliminary data.</text>
</comment>
<evidence type="ECO:0000313" key="3">
    <source>
        <dbReference type="EMBL" id="KAL3770889.1"/>
    </source>
</evidence>
<keyword evidence="4" id="KW-1185">Reference proteome</keyword>
<feature type="compositionally biased region" description="Basic and acidic residues" evidence="1">
    <location>
        <begin position="144"/>
        <end position="175"/>
    </location>
</feature>
<protein>
    <submittedName>
        <fullName evidence="3">Uncharacterized protein</fullName>
    </submittedName>
</protein>
<organism evidence="3 4">
    <name type="scientific">Discostella pseudostelligera</name>
    <dbReference type="NCBI Taxonomy" id="259834"/>
    <lineage>
        <taxon>Eukaryota</taxon>
        <taxon>Sar</taxon>
        <taxon>Stramenopiles</taxon>
        <taxon>Ochrophyta</taxon>
        <taxon>Bacillariophyta</taxon>
        <taxon>Coscinodiscophyceae</taxon>
        <taxon>Thalassiosirophycidae</taxon>
        <taxon>Stephanodiscales</taxon>
        <taxon>Stephanodiscaceae</taxon>
        <taxon>Discostella</taxon>
    </lineage>
</organism>
<name>A0ABD3N473_9STRA</name>
<accession>A0ABD3N473</accession>
<evidence type="ECO:0000256" key="1">
    <source>
        <dbReference type="SAM" id="MobiDB-lite"/>
    </source>
</evidence>
<dbReference type="AlphaFoldDB" id="A0ABD3N473"/>
<reference evidence="3 4" key="1">
    <citation type="submission" date="2024-10" db="EMBL/GenBank/DDBJ databases">
        <title>Updated reference genomes for cyclostephanoid diatoms.</title>
        <authorList>
            <person name="Roberts W.R."/>
            <person name="Alverson A.J."/>
        </authorList>
    </citation>
    <scope>NUCLEOTIDE SEQUENCE [LARGE SCALE GENOMIC DNA]</scope>
    <source>
        <strain evidence="3 4">AJA232-27</strain>
    </source>
</reference>
<feature type="compositionally biased region" description="Basic and acidic residues" evidence="1">
    <location>
        <begin position="183"/>
        <end position="205"/>
    </location>
</feature>
<evidence type="ECO:0000256" key="2">
    <source>
        <dbReference type="SAM" id="Phobius"/>
    </source>
</evidence>
<feature type="region of interest" description="Disordered" evidence="1">
    <location>
        <begin position="144"/>
        <end position="231"/>
    </location>
</feature>
<keyword evidence="2" id="KW-1133">Transmembrane helix</keyword>
<dbReference type="EMBL" id="JALLBG020000034">
    <property type="protein sequence ID" value="KAL3770889.1"/>
    <property type="molecule type" value="Genomic_DNA"/>
</dbReference>
<dbReference type="Proteomes" id="UP001530293">
    <property type="component" value="Unassembled WGS sequence"/>
</dbReference>
<evidence type="ECO:0000313" key="4">
    <source>
        <dbReference type="Proteomes" id="UP001530293"/>
    </source>
</evidence>
<keyword evidence="2" id="KW-0472">Membrane</keyword>
<sequence length="231" mass="25555">MGAQYDDDEREEVGTKGNKKGLPIWSFVKNTSLVITICVFVLTSVLVLDAYKFVSVRHAKFARAKIFQTLQSMDPTIIESHTGMKVLTNEEYTQLQTNLDKSKSEARQINAQVQLKFAKLLETTTAVEKMKKNIEELKKAIEEKEKEDADADAAKPEKKETKVADAAKPEEKELADAAAESVLEEKETKAADSSKPIIEEKDTKAADAVVSTTDEKSAANNDDAKVAETKQ</sequence>
<proteinExistence type="predicted"/>